<dbReference type="FunFam" id="2.60.40.340:FF:000005">
    <property type="entry name" value="RELB proto-oncogene, NF-kB subunit"/>
    <property type="match status" value="1"/>
</dbReference>
<dbReference type="OrthoDB" id="7881762at2759"/>
<evidence type="ECO:0000256" key="6">
    <source>
        <dbReference type="ARBA" id="ARBA00023242"/>
    </source>
</evidence>
<keyword evidence="3" id="KW-0090">Biological rhythms</keyword>
<dbReference type="SUPFAM" id="SSF81296">
    <property type="entry name" value="E set domains"/>
    <property type="match status" value="1"/>
</dbReference>
<dbReference type="InterPro" id="IPR030492">
    <property type="entry name" value="RHD_CS"/>
</dbReference>
<dbReference type="SUPFAM" id="SSF49417">
    <property type="entry name" value="p53-like transcription factors"/>
    <property type="match status" value="1"/>
</dbReference>
<name>A0A9D3QET9_MEGAT</name>
<dbReference type="InterPro" id="IPR002909">
    <property type="entry name" value="IPT_dom"/>
</dbReference>
<dbReference type="AlphaFoldDB" id="A0A9D3QET9"/>
<dbReference type="Pfam" id="PF16179">
    <property type="entry name" value="RHD_dimer"/>
    <property type="match status" value="1"/>
</dbReference>
<dbReference type="InterPro" id="IPR037059">
    <property type="entry name" value="RHD_DNA_bind_dom_sf"/>
</dbReference>
<keyword evidence="6" id="KW-0539">Nucleus</keyword>
<keyword evidence="2" id="KW-0805">Transcription regulation</keyword>
<dbReference type="PANTHER" id="PTHR24169:SF18">
    <property type="entry name" value="TRANSCRIPTION FACTOR RELB"/>
    <property type="match status" value="1"/>
</dbReference>
<feature type="region of interest" description="Disordered" evidence="7">
    <location>
        <begin position="130"/>
        <end position="164"/>
    </location>
</feature>
<dbReference type="Proteomes" id="UP001046870">
    <property type="component" value="Chromosome 3"/>
</dbReference>
<dbReference type="InterPro" id="IPR008967">
    <property type="entry name" value="p53-like_TF_DNA-bd_sf"/>
</dbReference>
<dbReference type="InterPro" id="IPR011539">
    <property type="entry name" value="RHD_DNA_bind_dom"/>
</dbReference>
<evidence type="ECO:0000313" key="9">
    <source>
        <dbReference type="EMBL" id="KAG7483935.1"/>
    </source>
</evidence>
<organism evidence="9 10">
    <name type="scientific">Megalops atlanticus</name>
    <name type="common">Tarpon</name>
    <name type="synonym">Clupea gigantea</name>
    <dbReference type="NCBI Taxonomy" id="7932"/>
    <lineage>
        <taxon>Eukaryota</taxon>
        <taxon>Metazoa</taxon>
        <taxon>Chordata</taxon>
        <taxon>Craniata</taxon>
        <taxon>Vertebrata</taxon>
        <taxon>Euteleostomi</taxon>
        <taxon>Actinopterygii</taxon>
        <taxon>Neopterygii</taxon>
        <taxon>Teleostei</taxon>
        <taxon>Elopiformes</taxon>
        <taxon>Megalopidae</taxon>
        <taxon>Megalops</taxon>
    </lineage>
</organism>
<dbReference type="GO" id="GO:0048511">
    <property type="term" value="P:rhythmic process"/>
    <property type="evidence" value="ECO:0007669"/>
    <property type="project" value="UniProtKB-KW"/>
</dbReference>
<evidence type="ECO:0000256" key="5">
    <source>
        <dbReference type="ARBA" id="ARBA00023163"/>
    </source>
</evidence>
<comment type="subcellular location">
    <subcellularLocation>
        <location evidence="1">Nucleus</location>
    </subcellularLocation>
</comment>
<evidence type="ECO:0000256" key="3">
    <source>
        <dbReference type="ARBA" id="ARBA00023108"/>
    </source>
</evidence>
<dbReference type="FunFam" id="2.60.40.10:FF:000046">
    <property type="entry name" value="Nuclear factor NF-kappa-B p105 subunit"/>
    <property type="match status" value="1"/>
</dbReference>
<dbReference type="GO" id="GO:0045944">
    <property type="term" value="P:positive regulation of transcription by RNA polymerase II"/>
    <property type="evidence" value="ECO:0007669"/>
    <property type="project" value="TreeGrafter"/>
</dbReference>
<evidence type="ECO:0000256" key="2">
    <source>
        <dbReference type="ARBA" id="ARBA00023015"/>
    </source>
</evidence>
<dbReference type="GO" id="GO:0005634">
    <property type="term" value="C:nucleus"/>
    <property type="evidence" value="ECO:0007669"/>
    <property type="project" value="UniProtKB-SubCell"/>
</dbReference>
<dbReference type="PANTHER" id="PTHR24169">
    <property type="entry name" value="NUCLEAR FACTOR NF-KAPPA-B PROTEIN"/>
    <property type="match status" value="1"/>
</dbReference>
<sequence length="602" mass="66416">MHSRKKRNCDSESQAFIFKQITQYVSEKVKQAKNLKRFSSTMRNMSNPMEGAPEDILPEIDSEILLQVLGSDFSSPQPPNPPLDFQLPGPAPMYPPPPELTAPVLVPRGTGPQPLFPVSELCPSTVGMASPQGLTASHGSRGAQGKARHGQEAAQTQAQTGAEPEGPMLVIVEQPKERGMRFRYECEGRSAGSIPGASSTEKNRTLPTIEIHGNVENVKDVKVTVSLVTKDNPYRPHPHCLVGKGCYEGICVVHINPRASRRHSFSNLGIQCVRRKEMDVALEKRRSQNIDPFNTGHTKSIEDMDMNVVRLCFQAEVERDDGETVSLGPVLSSPIYDNKATITSELKIYRLNVKQGPCTGKTEIYMLCDKVQKDDIEIVFSLDGWEAKAEFAQTDVHRQIAIIFKSPPYQELDISKEVEVNVTLHRLSDGMDSEPVKFTYLPYNPDPYEINRKRKIRSERSANVCNIPAQNLALPEPSAPLLFDPYAFGISESTGLTTAPLPPGSPPLTTPTTEGAECPYATLLAQADFSPEQEALLYNLILHNIANSGQEIFPSNISTGQQEQQNGNSDYAFCDIDLSAFAQLMASTDSSLCSDEPMRDRE</sequence>
<dbReference type="Pfam" id="PF00554">
    <property type="entry name" value="RHD_DNA_bind"/>
    <property type="match status" value="1"/>
</dbReference>
<dbReference type="GO" id="GO:0007249">
    <property type="term" value="P:canonical NF-kappaB signal transduction"/>
    <property type="evidence" value="ECO:0007669"/>
    <property type="project" value="TreeGrafter"/>
</dbReference>
<evidence type="ECO:0000256" key="7">
    <source>
        <dbReference type="SAM" id="MobiDB-lite"/>
    </source>
</evidence>
<gene>
    <name evidence="9" type="ORF">MATL_G00043620</name>
</gene>
<evidence type="ECO:0000256" key="4">
    <source>
        <dbReference type="ARBA" id="ARBA00023159"/>
    </source>
</evidence>
<accession>A0A9D3QET9</accession>
<evidence type="ECO:0000259" key="8">
    <source>
        <dbReference type="PROSITE" id="PS50254"/>
    </source>
</evidence>
<reference evidence="9" key="1">
    <citation type="submission" date="2021-01" db="EMBL/GenBank/DDBJ databases">
        <authorList>
            <person name="Zahm M."/>
            <person name="Roques C."/>
            <person name="Cabau C."/>
            <person name="Klopp C."/>
            <person name="Donnadieu C."/>
            <person name="Jouanno E."/>
            <person name="Lampietro C."/>
            <person name="Louis A."/>
            <person name="Herpin A."/>
            <person name="Echchiki A."/>
            <person name="Berthelot C."/>
            <person name="Parey E."/>
            <person name="Roest-Crollius H."/>
            <person name="Braasch I."/>
            <person name="Postlethwait J."/>
            <person name="Bobe J."/>
            <person name="Montfort J."/>
            <person name="Bouchez O."/>
            <person name="Begum T."/>
            <person name="Mejri S."/>
            <person name="Adams A."/>
            <person name="Chen W.-J."/>
            <person name="Guiguen Y."/>
        </authorList>
    </citation>
    <scope>NUCLEOTIDE SEQUENCE</scope>
    <source>
        <strain evidence="9">YG-15Mar2019-1</strain>
        <tissue evidence="9">Brain</tissue>
    </source>
</reference>
<feature type="domain" description="RHD" evidence="8">
    <location>
        <begin position="164"/>
        <end position="342"/>
    </location>
</feature>
<dbReference type="GO" id="GO:0006954">
    <property type="term" value="P:inflammatory response"/>
    <property type="evidence" value="ECO:0007669"/>
    <property type="project" value="TreeGrafter"/>
</dbReference>
<comment type="caution">
    <text evidence="9">The sequence shown here is derived from an EMBL/GenBank/DDBJ whole genome shotgun (WGS) entry which is preliminary data.</text>
</comment>
<evidence type="ECO:0000256" key="1">
    <source>
        <dbReference type="ARBA" id="ARBA00004123"/>
    </source>
</evidence>
<dbReference type="GO" id="GO:0038061">
    <property type="term" value="P:non-canonical NF-kappaB signal transduction"/>
    <property type="evidence" value="ECO:0007669"/>
    <property type="project" value="TreeGrafter"/>
</dbReference>
<dbReference type="GO" id="GO:0045087">
    <property type="term" value="P:innate immune response"/>
    <property type="evidence" value="ECO:0007669"/>
    <property type="project" value="TreeGrafter"/>
</dbReference>
<dbReference type="GO" id="GO:0007399">
    <property type="term" value="P:nervous system development"/>
    <property type="evidence" value="ECO:0007669"/>
    <property type="project" value="UniProtKB-ARBA"/>
</dbReference>
<dbReference type="PROSITE" id="PS01204">
    <property type="entry name" value="REL_1"/>
    <property type="match status" value="1"/>
</dbReference>
<dbReference type="SMART" id="SM00429">
    <property type="entry name" value="IPT"/>
    <property type="match status" value="1"/>
</dbReference>
<evidence type="ECO:0000313" key="10">
    <source>
        <dbReference type="Proteomes" id="UP001046870"/>
    </source>
</evidence>
<dbReference type="GO" id="GO:0033554">
    <property type="term" value="P:cellular response to stress"/>
    <property type="evidence" value="ECO:0007669"/>
    <property type="project" value="TreeGrafter"/>
</dbReference>
<keyword evidence="10" id="KW-1185">Reference proteome</keyword>
<dbReference type="InterPro" id="IPR000451">
    <property type="entry name" value="NFkB/Dor"/>
</dbReference>
<protein>
    <recommendedName>
        <fullName evidence="8">RHD domain-containing protein</fullName>
    </recommendedName>
</protein>
<dbReference type="GO" id="GO:0030098">
    <property type="term" value="P:lymphocyte differentiation"/>
    <property type="evidence" value="ECO:0007669"/>
    <property type="project" value="UniProtKB-ARBA"/>
</dbReference>
<dbReference type="GO" id="GO:0034097">
    <property type="term" value="P:response to cytokine"/>
    <property type="evidence" value="ECO:0007669"/>
    <property type="project" value="TreeGrafter"/>
</dbReference>
<dbReference type="PROSITE" id="PS50254">
    <property type="entry name" value="REL_2"/>
    <property type="match status" value="1"/>
</dbReference>
<feature type="compositionally biased region" description="Low complexity" evidence="7">
    <location>
        <begin position="152"/>
        <end position="163"/>
    </location>
</feature>
<dbReference type="EMBL" id="JAFDVH010000003">
    <property type="protein sequence ID" value="KAG7483935.1"/>
    <property type="molecule type" value="Genomic_DNA"/>
</dbReference>
<dbReference type="PRINTS" id="PR00057">
    <property type="entry name" value="NFKBTNSCPFCT"/>
</dbReference>
<proteinExistence type="predicted"/>
<dbReference type="InterPro" id="IPR032397">
    <property type="entry name" value="RHD_dimer"/>
</dbReference>
<dbReference type="GO" id="GO:0005829">
    <property type="term" value="C:cytosol"/>
    <property type="evidence" value="ECO:0007669"/>
    <property type="project" value="UniProtKB-ARBA"/>
</dbReference>
<dbReference type="GO" id="GO:0000981">
    <property type="term" value="F:DNA-binding transcription factor activity, RNA polymerase II-specific"/>
    <property type="evidence" value="ECO:0007669"/>
    <property type="project" value="TreeGrafter"/>
</dbReference>
<dbReference type="Gene3D" id="2.60.40.340">
    <property type="entry name" value="Rel homology domain (RHD), DNA-binding domain"/>
    <property type="match status" value="1"/>
</dbReference>
<dbReference type="InterPro" id="IPR014756">
    <property type="entry name" value="Ig_E-set"/>
</dbReference>
<keyword evidence="5" id="KW-0804">Transcription</keyword>
<dbReference type="GO" id="GO:0000978">
    <property type="term" value="F:RNA polymerase II cis-regulatory region sequence-specific DNA binding"/>
    <property type="evidence" value="ECO:0007669"/>
    <property type="project" value="UniProtKB-ARBA"/>
</dbReference>
<keyword evidence="4" id="KW-0010">Activator</keyword>
<dbReference type="Gene3D" id="2.60.40.10">
    <property type="entry name" value="Immunoglobulins"/>
    <property type="match status" value="1"/>
</dbReference>
<dbReference type="InterPro" id="IPR013783">
    <property type="entry name" value="Ig-like_fold"/>
</dbReference>